<evidence type="ECO:0000313" key="2">
    <source>
        <dbReference type="Proteomes" id="UP000186230"/>
    </source>
</evidence>
<name>A0A1L7I8V6_9FLAO</name>
<keyword evidence="2" id="KW-1185">Reference proteome</keyword>
<dbReference type="EMBL" id="CP016359">
    <property type="protein sequence ID" value="APU69664.1"/>
    <property type="molecule type" value="Genomic_DNA"/>
</dbReference>
<proteinExistence type="predicted"/>
<dbReference type="Proteomes" id="UP000186230">
    <property type="component" value="Chromosome"/>
</dbReference>
<evidence type="ECO:0000313" key="1">
    <source>
        <dbReference type="EMBL" id="APU69664.1"/>
    </source>
</evidence>
<accession>A0A1L7I8V6</accession>
<dbReference type="KEGG" id="gfl:GRFL_2940"/>
<sequence length="104" mass="11819">MGFSALAQDKKPVIGDRFVLHVSEYHHLESLLAPQKNFILKKNGVVNFKSLHGVPLYVSAVKTKKAYTRLILKRLDGRKFFNAFSSISVNYEQALELGEIQQKN</sequence>
<reference evidence="1 2" key="1">
    <citation type="submission" date="2016-07" db="EMBL/GenBank/DDBJ databases">
        <title>Multi-omics approach to identify versatile polysaccharide utilization systems of a marine flavobacterium Gramella flava.</title>
        <authorList>
            <person name="Tang K."/>
        </authorList>
    </citation>
    <scope>NUCLEOTIDE SEQUENCE [LARGE SCALE GENOMIC DNA]</scope>
    <source>
        <strain evidence="1 2">JLT2011</strain>
    </source>
</reference>
<protein>
    <submittedName>
        <fullName evidence="1">Uncharacterized protein</fullName>
    </submittedName>
</protein>
<gene>
    <name evidence="1" type="ORF">GRFL_2940</name>
</gene>
<dbReference type="STRING" id="1229726.GRFL_2940"/>
<organism evidence="1 2">
    <name type="scientific">Christiangramia flava JLT2011</name>
    <dbReference type="NCBI Taxonomy" id="1229726"/>
    <lineage>
        <taxon>Bacteria</taxon>
        <taxon>Pseudomonadati</taxon>
        <taxon>Bacteroidota</taxon>
        <taxon>Flavobacteriia</taxon>
        <taxon>Flavobacteriales</taxon>
        <taxon>Flavobacteriaceae</taxon>
        <taxon>Christiangramia</taxon>
    </lineage>
</organism>
<dbReference type="AlphaFoldDB" id="A0A1L7I8V6"/>